<sequence length="115" mass="12520">MASFRLPESGRPTKRTPAFRRTSGRDSPGVGVFCAFSLLLVGQEKPEKPWRYVRARHGRRLDSVSPSWPSRTAPRAPAVQSCNPSLHGLCGTGSRPDSPPESASRIAPSPAWDQP</sequence>
<reference evidence="2" key="1">
    <citation type="journal article" date="2020" name="Stud. Mycol.">
        <title>101 Dothideomycetes genomes: a test case for predicting lifestyles and emergence of pathogens.</title>
        <authorList>
            <person name="Haridas S."/>
            <person name="Albert R."/>
            <person name="Binder M."/>
            <person name="Bloem J."/>
            <person name="Labutti K."/>
            <person name="Salamov A."/>
            <person name="Andreopoulos B."/>
            <person name="Baker S."/>
            <person name="Barry K."/>
            <person name="Bills G."/>
            <person name="Bluhm B."/>
            <person name="Cannon C."/>
            <person name="Castanera R."/>
            <person name="Culley D."/>
            <person name="Daum C."/>
            <person name="Ezra D."/>
            <person name="Gonzalez J."/>
            <person name="Henrissat B."/>
            <person name="Kuo A."/>
            <person name="Liang C."/>
            <person name="Lipzen A."/>
            <person name="Lutzoni F."/>
            <person name="Magnuson J."/>
            <person name="Mondo S."/>
            <person name="Nolan M."/>
            <person name="Ohm R."/>
            <person name="Pangilinan J."/>
            <person name="Park H.-J."/>
            <person name="Ramirez L."/>
            <person name="Alfaro M."/>
            <person name="Sun H."/>
            <person name="Tritt A."/>
            <person name="Yoshinaga Y."/>
            <person name="Zwiers L.-H."/>
            <person name="Turgeon B."/>
            <person name="Goodwin S."/>
            <person name="Spatafora J."/>
            <person name="Crous P."/>
            <person name="Grigoriev I."/>
        </authorList>
    </citation>
    <scope>NUCLEOTIDE SEQUENCE</scope>
    <source>
        <strain evidence="2">CBS 109.77</strain>
    </source>
</reference>
<evidence type="ECO:0000256" key="1">
    <source>
        <dbReference type="SAM" id="MobiDB-lite"/>
    </source>
</evidence>
<dbReference type="Proteomes" id="UP000799757">
    <property type="component" value="Unassembled WGS sequence"/>
</dbReference>
<name>A0A6A6WNF0_9PLEO</name>
<feature type="region of interest" description="Disordered" evidence="1">
    <location>
        <begin position="1"/>
        <end position="29"/>
    </location>
</feature>
<organism evidence="2 3">
    <name type="scientific">Melanomma pulvis-pyrius CBS 109.77</name>
    <dbReference type="NCBI Taxonomy" id="1314802"/>
    <lineage>
        <taxon>Eukaryota</taxon>
        <taxon>Fungi</taxon>
        <taxon>Dikarya</taxon>
        <taxon>Ascomycota</taxon>
        <taxon>Pezizomycotina</taxon>
        <taxon>Dothideomycetes</taxon>
        <taxon>Pleosporomycetidae</taxon>
        <taxon>Pleosporales</taxon>
        <taxon>Melanommataceae</taxon>
        <taxon>Melanomma</taxon>
    </lineage>
</organism>
<evidence type="ECO:0000313" key="3">
    <source>
        <dbReference type="Proteomes" id="UP000799757"/>
    </source>
</evidence>
<keyword evidence="3" id="KW-1185">Reference proteome</keyword>
<protein>
    <submittedName>
        <fullName evidence="2">Uncharacterized protein</fullName>
    </submittedName>
</protein>
<evidence type="ECO:0000313" key="2">
    <source>
        <dbReference type="EMBL" id="KAF2785612.1"/>
    </source>
</evidence>
<dbReference type="AlphaFoldDB" id="A0A6A6WNF0"/>
<feature type="region of interest" description="Disordered" evidence="1">
    <location>
        <begin position="61"/>
        <end position="115"/>
    </location>
</feature>
<gene>
    <name evidence="2" type="ORF">K505DRAFT_344509</name>
</gene>
<accession>A0A6A6WNF0</accession>
<proteinExistence type="predicted"/>
<dbReference type="EMBL" id="MU002806">
    <property type="protein sequence ID" value="KAF2785612.1"/>
    <property type="molecule type" value="Genomic_DNA"/>
</dbReference>